<dbReference type="InterPro" id="IPR046817">
    <property type="entry name" value="MmeI_N"/>
</dbReference>
<accession>A0ABY1AEF0</accession>
<dbReference type="Proteomes" id="UP000182089">
    <property type="component" value="Unassembled WGS sequence"/>
</dbReference>
<gene>
    <name evidence="10" type="ORF">SAMN05216431_11721</name>
</gene>
<evidence type="ECO:0000259" key="8">
    <source>
        <dbReference type="Pfam" id="PF20467"/>
    </source>
</evidence>
<evidence type="ECO:0000256" key="4">
    <source>
        <dbReference type="ARBA" id="ARBA00047942"/>
    </source>
</evidence>
<evidence type="ECO:0000259" key="9">
    <source>
        <dbReference type="Pfam" id="PF20473"/>
    </source>
</evidence>
<dbReference type="EC" id="2.1.1.72" evidence="1"/>
<dbReference type="SUPFAM" id="SSF53335">
    <property type="entry name" value="S-adenosyl-L-methionine-dependent methyltransferases"/>
    <property type="match status" value="1"/>
</dbReference>
<dbReference type="InterPro" id="IPR046816">
    <property type="entry name" value="MmeI_Mtase"/>
</dbReference>
<evidence type="ECO:0000259" key="7">
    <source>
        <dbReference type="Pfam" id="PF20466"/>
    </source>
</evidence>
<feature type="domain" description="MmeI-like N-terminal" evidence="5">
    <location>
        <begin position="9"/>
        <end position="186"/>
    </location>
</feature>
<organism evidence="10 11">
    <name type="scientific">Ligilactobacillus ruminis</name>
    <dbReference type="NCBI Taxonomy" id="1623"/>
    <lineage>
        <taxon>Bacteria</taxon>
        <taxon>Bacillati</taxon>
        <taxon>Bacillota</taxon>
        <taxon>Bacilli</taxon>
        <taxon>Lactobacillales</taxon>
        <taxon>Lactobacillaceae</taxon>
        <taxon>Ligilactobacillus</taxon>
    </lineage>
</organism>
<dbReference type="InterPro" id="IPR050953">
    <property type="entry name" value="N4_N6_ade-DNA_methylase"/>
</dbReference>
<dbReference type="InterPro" id="IPR046820">
    <property type="entry name" value="MmeI_TRD"/>
</dbReference>
<dbReference type="PANTHER" id="PTHR33841:SF1">
    <property type="entry name" value="DNA METHYLTRANSFERASE A"/>
    <property type="match status" value="1"/>
</dbReference>
<dbReference type="Pfam" id="PF20467">
    <property type="entry name" value="MmeI_C"/>
    <property type="match status" value="1"/>
</dbReference>
<proteinExistence type="predicted"/>
<dbReference type="Pfam" id="PF20466">
    <property type="entry name" value="MmeI_TRD"/>
    <property type="match status" value="1"/>
</dbReference>
<dbReference type="PANTHER" id="PTHR33841">
    <property type="entry name" value="DNA METHYLTRANSFERASE YEEA-RELATED"/>
    <property type="match status" value="1"/>
</dbReference>
<dbReference type="Pfam" id="PF20464">
    <property type="entry name" value="MmeI_N"/>
    <property type="match status" value="1"/>
</dbReference>
<dbReference type="GO" id="GO:0008168">
    <property type="term" value="F:methyltransferase activity"/>
    <property type="evidence" value="ECO:0007669"/>
    <property type="project" value="UniProtKB-KW"/>
</dbReference>
<evidence type="ECO:0000256" key="3">
    <source>
        <dbReference type="ARBA" id="ARBA00022679"/>
    </source>
</evidence>
<reference evidence="10 11" key="1">
    <citation type="submission" date="2016-10" db="EMBL/GenBank/DDBJ databases">
        <authorList>
            <person name="Varghese N."/>
            <person name="Submissions S."/>
        </authorList>
    </citation>
    <scope>NUCLEOTIDE SEQUENCE [LARGE SCALE GENOMIC DNA]</scope>
    <source>
        <strain evidence="10 11">WC1T17</strain>
    </source>
</reference>
<evidence type="ECO:0000256" key="2">
    <source>
        <dbReference type="ARBA" id="ARBA00022603"/>
    </source>
</evidence>
<feature type="domain" description="MmeI-like helicase spacer" evidence="6">
    <location>
        <begin position="198"/>
        <end position="276"/>
    </location>
</feature>
<comment type="catalytic activity">
    <reaction evidence="4">
        <text>a 2'-deoxyadenosine in DNA + S-adenosyl-L-methionine = an N(6)-methyl-2'-deoxyadenosine in DNA + S-adenosyl-L-homocysteine + H(+)</text>
        <dbReference type="Rhea" id="RHEA:15197"/>
        <dbReference type="Rhea" id="RHEA-COMP:12418"/>
        <dbReference type="Rhea" id="RHEA-COMP:12419"/>
        <dbReference type="ChEBI" id="CHEBI:15378"/>
        <dbReference type="ChEBI" id="CHEBI:57856"/>
        <dbReference type="ChEBI" id="CHEBI:59789"/>
        <dbReference type="ChEBI" id="CHEBI:90615"/>
        <dbReference type="ChEBI" id="CHEBI:90616"/>
        <dbReference type="EC" id="2.1.1.72"/>
    </reaction>
</comment>
<feature type="domain" description="MmeI-like C-terminal" evidence="8">
    <location>
        <begin position="847"/>
        <end position="926"/>
    </location>
</feature>
<sequence length="928" mass="107027">MDVTQQKKQAKEFIKNWSNRGDERQDSQSFWLDLLEHVLGVENPEQFIHFEKRVKLDNTSFIDGYIYQTKAMIEQKSSTKDLDKGIKQSDGSFLTPYQQAKRYSANLPYSQRPRWIVTANFKEFRVYDMEHPNSEPQVIKLEDLDKEYYRLEFLIDKGNEHLEKEQRVSLAAGELVGKIYSELLKQYKDPDSKHTQESINQLSVRMVFCLYAEDAGIFGHKNMFHDYLQDFDAKSMRRALIDLFKVLDTKEEDRDPYLADDNPKLAKFPYVNGGMFSDENIEIPPFTDELRDLILRNASDDFDWSEISPTIFGAVFESTLNPDTRRQGGMHYTSIENIHKVIDPLFLDDLKEQLNQIKQLKMENALKRRAKEFQAKLASLKFLDPACGSGNFLTETYLSLRKLENEAIKLQITDNNVLLDTDQKLVKVSIQQFYGIEINDFAVSVAKTALWIAESQMLEETKSIVYANWDFLPLKTYTHIHEGNALRMDWNDVLPSNECNYIMGNPPFIGARLQTKEQKQDLENVFKGQKGIGNLDYVSGWYKIATQYMLGTKIEAAFVSTNSITQGEQPSILWKPIFQNQDFNFNFAYRTFRWDSETQSKAHVHVVIICFSYIKRSKKTLYSESGIPKTVSNINAYLLNGKNEFISSRMSPICSVPKMRFGSMPNDGGFLSRFSKEEMDQITKEYPAAKSLFHELLGSSEFLNKKERYCLWLYEVSPTIWRNIPSILNAVKSVKEIRENSNRKSTRELANIPYLFGEIRQPKTNYLVVPRVSSENRRYIPLGFITPNVIASDALLIVPNATLYEFGVLESNVHMAWMRTVAGRLKSDYRYSAKIVYNNFPWPTPTEEQKKKIAETAQGILDARALYPSSSLADLYDELTMPVELRKAHQANDKAVMAAYGLPIKGTTESDAVAKLFDMYEKLVSTSK</sequence>
<dbReference type="Pfam" id="PF20473">
    <property type="entry name" value="MmeI_Mtase"/>
    <property type="match status" value="1"/>
</dbReference>
<evidence type="ECO:0000313" key="11">
    <source>
        <dbReference type="Proteomes" id="UP000182089"/>
    </source>
</evidence>
<dbReference type="Pfam" id="PF20465">
    <property type="entry name" value="MmeI_hel"/>
    <property type="match status" value="1"/>
</dbReference>
<dbReference type="InterPro" id="IPR046818">
    <property type="entry name" value="MmeI_C"/>
</dbReference>
<comment type="caution">
    <text evidence="10">The sequence shown here is derived from an EMBL/GenBank/DDBJ whole genome shotgun (WGS) entry which is preliminary data.</text>
</comment>
<protein>
    <recommendedName>
        <fullName evidence="1">site-specific DNA-methyltransferase (adenine-specific)</fullName>
        <ecNumber evidence="1">2.1.1.72</ecNumber>
    </recommendedName>
</protein>
<evidence type="ECO:0000259" key="6">
    <source>
        <dbReference type="Pfam" id="PF20465"/>
    </source>
</evidence>
<evidence type="ECO:0000259" key="5">
    <source>
        <dbReference type="Pfam" id="PF20464"/>
    </source>
</evidence>
<dbReference type="InterPro" id="IPR046819">
    <property type="entry name" value="MmeI_hel"/>
</dbReference>
<keyword evidence="2 10" id="KW-0489">Methyltransferase</keyword>
<dbReference type="GO" id="GO:0032259">
    <property type="term" value="P:methylation"/>
    <property type="evidence" value="ECO:0007669"/>
    <property type="project" value="UniProtKB-KW"/>
</dbReference>
<dbReference type="Gene3D" id="3.40.50.150">
    <property type="entry name" value="Vaccinia Virus protein VP39"/>
    <property type="match status" value="1"/>
</dbReference>
<dbReference type="EMBL" id="FOCC01000017">
    <property type="protein sequence ID" value="SEM97760.1"/>
    <property type="molecule type" value="Genomic_DNA"/>
</dbReference>
<feature type="domain" description="MmeI-like target recognition" evidence="7">
    <location>
        <begin position="641"/>
        <end position="844"/>
    </location>
</feature>
<dbReference type="InterPro" id="IPR029063">
    <property type="entry name" value="SAM-dependent_MTases_sf"/>
</dbReference>
<name>A0ABY1AEF0_9LACO</name>
<evidence type="ECO:0000256" key="1">
    <source>
        <dbReference type="ARBA" id="ARBA00011900"/>
    </source>
</evidence>
<feature type="domain" description="MmeI-like DNA-methyltransferase" evidence="9">
    <location>
        <begin position="367"/>
        <end position="622"/>
    </location>
</feature>
<keyword evidence="3" id="KW-0808">Transferase</keyword>
<evidence type="ECO:0000313" key="10">
    <source>
        <dbReference type="EMBL" id="SEM97760.1"/>
    </source>
</evidence>